<dbReference type="InterPro" id="IPR035965">
    <property type="entry name" value="PAS-like_dom_sf"/>
</dbReference>
<evidence type="ECO:0000256" key="4">
    <source>
        <dbReference type="ARBA" id="ARBA00022475"/>
    </source>
</evidence>
<keyword evidence="12" id="KW-0902">Two-component regulatory system</keyword>
<dbReference type="InterPro" id="IPR045671">
    <property type="entry name" value="NtrY-like_N"/>
</dbReference>
<dbReference type="EC" id="2.7.13.3" evidence="3"/>
<dbReference type="InterPro" id="IPR036890">
    <property type="entry name" value="HATPase_C_sf"/>
</dbReference>
<evidence type="ECO:0000313" key="18">
    <source>
        <dbReference type="EMBL" id="XDO96858.1"/>
    </source>
</evidence>
<evidence type="ECO:0000256" key="3">
    <source>
        <dbReference type="ARBA" id="ARBA00012438"/>
    </source>
</evidence>
<keyword evidence="7 15" id="KW-0812">Transmembrane</keyword>
<evidence type="ECO:0000256" key="11">
    <source>
        <dbReference type="ARBA" id="ARBA00022989"/>
    </source>
</evidence>
<dbReference type="Pfam" id="PF19312">
    <property type="entry name" value="NtrY_N"/>
    <property type="match status" value="1"/>
</dbReference>
<dbReference type="SMART" id="SM00387">
    <property type="entry name" value="HATPase_c"/>
    <property type="match status" value="1"/>
</dbReference>
<organism evidence="18">
    <name type="scientific">Caulobacter sp. 73W</name>
    <dbReference type="NCBI Taxonomy" id="3161137"/>
    <lineage>
        <taxon>Bacteria</taxon>
        <taxon>Pseudomonadati</taxon>
        <taxon>Pseudomonadota</taxon>
        <taxon>Alphaproteobacteria</taxon>
        <taxon>Caulobacterales</taxon>
        <taxon>Caulobacteraceae</taxon>
        <taxon>Caulobacter</taxon>
    </lineage>
</organism>
<dbReference type="Pfam" id="PF00512">
    <property type="entry name" value="HisKA"/>
    <property type="match status" value="1"/>
</dbReference>
<dbReference type="AlphaFoldDB" id="A0AB39KU90"/>
<feature type="region of interest" description="Disordered" evidence="14">
    <location>
        <begin position="728"/>
        <end position="747"/>
    </location>
</feature>
<dbReference type="GO" id="GO:0000155">
    <property type="term" value="F:phosphorelay sensor kinase activity"/>
    <property type="evidence" value="ECO:0007669"/>
    <property type="project" value="InterPro"/>
</dbReference>
<dbReference type="CDD" id="cd00082">
    <property type="entry name" value="HisKA"/>
    <property type="match status" value="1"/>
</dbReference>
<evidence type="ECO:0000256" key="2">
    <source>
        <dbReference type="ARBA" id="ARBA00004651"/>
    </source>
</evidence>
<keyword evidence="10" id="KW-0067">ATP-binding</keyword>
<evidence type="ECO:0000256" key="15">
    <source>
        <dbReference type="SAM" id="Phobius"/>
    </source>
</evidence>
<keyword evidence="4" id="KW-1003">Cell membrane</keyword>
<dbReference type="SUPFAM" id="SSF55874">
    <property type="entry name" value="ATPase domain of HSP90 chaperone/DNA topoisomerase II/histidine kinase"/>
    <property type="match status" value="1"/>
</dbReference>
<dbReference type="InterPro" id="IPR003594">
    <property type="entry name" value="HATPase_dom"/>
</dbReference>
<dbReference type="PRINTS" id="PR00344">
    <property type="entry name" value="BCTRLSENSOR"/>
</dbReference>
<feature type="domain" description="Histidine kinase" evidence="16">
    <location>
        <begin position="511"/>
        <end position="730"/>
    </location>
</feature>
<dbReference type="Gene3D" id="3.30.565.10">
    <property type="entry name" value="Histidine kinase-like ATPase, C-terminal domain"/>
    <property type="match status" value="1"/>
</dbReference>
<dbReference type="InterPro" id="IPR003661">
    <property type="entry name" value="HisK_dim/P_dom"/>
</dbReference>
<evidence type="ECO:0000256" key="10">
    <source>
        <dbReference type="ARBA" id="ARBA00022840"/>
    </source>
</evidence>
<proteinExistence type="predicted"/>
<dbReference type="PROSITE" id="PS50885">
    <property type="entry name" value="HAMP"/>
    <property type="match status" value="1"/>
</dbReference>
<keyword evidence="11 15" id="KW-1133">Transmembrane helix</keyword>
<dbReference type="InterPro" id="IPR036097">
    <property type="entry name" value="HisK_dim/P_sf"/>
</dbReference>
<feature type="transmembrane region" description="Helical" evidence="15">
    <location>
        <begin position="61"/>
        <end position="85"/>
    </location>
</feature>
<feature type="transmembrane region" description="Helical" evidence="15">
    <location>
        <begin position="29"/>
        <end position="49"/>
    </location>
</feature>
<evidence type="ECO:0000259" key="17">
    <source>
        <dbReference type="PROSITE" id="PS50885"/>
    </source>
</evidence>
<feature type="domain" description="HAMP" evidence="17">
    <location>
        <begin position="328"/>
        <end position="381"/>
    </location>
</feature>
<dbReference type="PIRSF" id="PIRSF037532">
    <property type="entry name" value="STHK_NtrY"/>
    <property type="match status" value="1"/>
</dbReference>
<dbReference type="SUPFAM" id="SSF55785">
    <property type="entry name" value="PYP-like sensor domain (PAS domain)"/>
    <property type="match status" value="1"/>
</dbReference>
<keyword evidence="8" id="KW-0547">Nucleotide-binding</keyword>
<keyword evidence="9 18" id="KW-0418">Kinase</keyword>
<name>A0AB39KU90_9CAUL</name>
<dbReference type="RefSeq" id="WP_369059706.1">
    <property type="nucleotide sequence ID" value="NZ_CP158375.1"/>
</dbReference>
<keyword evidence="5" id="KW-0597">Phosphoprotein</keyword>
<dbReference type="Pfam" id="PF02518">
    <property type="entry name" value="HATPase_c"/>
    <property type="match status" value="1"/>
</dbReference>
<evidence type="ECO:0000256" key="5">
    <source>
        <dbReference type="ARBA" id="ARBA00022553"/>
    </source>
</evidence>
<dbReference type="PANTHER" id="PTHR43065:SF10">
    <property type="entry name" value="PEROXIDE STRESS-ACTIVATED HISTIDINE KINASE MAK3"/>
    <property type="match status" value="1"/>
</dbReference>
<sequence length="747" mass="79911">MALFGRLSLSGFAPPAFRRGLRRLSRSRYLLGGGYALAASLTVTGVLLASSPPTSGPVDPAINLILVVLGLNLILILGLAAFVGWRVLHLIGMRANDAGARLHLRFVALFSAAAVAPAVIVALFFGVLVNRGVEDWFSRRVQTVVENSATVARSYVEEQKTYISDHVMLMAASLNNAAPAITHSPVAFSHFLASEAQDNGFAAAYVLDADGRILARAEGEGAPPFLAPPRTSFAGADEGVISAQQFYSADLFRALYRLRAFPDGYLYVVRPVDRGILNHLRETMELLASYREAASSRARLQAAFALSYIETAFLLLVGAVWLGIAAANSIAGPVARLVQAAGRVSAGDLSARVAVERGPEEIQALSNAFNQMTADLKDQQEALIAAGYEAEERRQFMEAVLSGVSAGVLGLDGKGRISAMNRQAAVLLGIDAGAAGRTLAEASPELTPLAQEAMSSGIDVEAEVDVTRGADTRRLRVRASGGDGGLVLTFDDITRLVAAQRNAAWKDVARRIAHEIKNPLTPIQLSAERLRRKYRKDVTQDVETFDRCTETIIRQVGDIGRMVDEFSAFARMPAPKFAPADPMELLRETVFAQRVANPDIDIEIIDTAPAGMLICDARMVGQALTNILKNAAEAVSARRAEDSDLKGRIVAEMSADASSFCFIVEDNGVGLPTKDRDRLTEPYVTTREKGTGLGLAIVKRVLEDHGGDLVLTDAGHGRGARAILRFPASAQNQATPRSGEADLKESA</sequence>
<feature type="transmembrane region" description="Helical" evidence="15">
    <location>
        <begin position="106"/>
        <end position="129"/>
    </location>
</feature>
<dbReference type="GO" id="GO:0005886">
    <property type="term" value="C:plasma membrane"/>
    <property type="evidence" value="ECO:0007669"/>
    <property type="project" value="UniProtKB-SubCell"/>
</dbReference>
<evidence type="ECO:0000256" key="9">
    <source>
        <dbReference type="ARBA" id="ARBA00022777"/>
    </source>
</evidence>
<dbReference type="Pfam" id="PF00672">
    <property type="entry name" value="HAMP"/>
    <property type="match status" value="1"/>
</dbReference>
<reference evidence="18" key="1">
    <citation type="submission" date="2024-06" db="EMBL/GenBank/DDBJ databases">
        <title>Caulobacter inopinatus, sp. nov.</title>
        <authorList>
            <person name="Donachie S.P."/>
        </authorList>
    </citation>
    <scope>NUCLEOTIDE SEQUENCE</scope>
    <source>
        <strain evidence="18">73W</strain>
    </source>
</reference>
<evidence type="ECO:0000256" key="13">
    <source>
        <dbReference type="ARBA" id="ARBA00023136"/>
    </source>
</evidence>
<dbReference type="Gene3D" id="3.30.450.20">
    <property type="entry name" value="PAS domain"/>
    <property type="match status" value="1"/>
</dbReference>
<dbReference type="PROSITE" id="PS50109">
    <property type="entry name" value="HIS_KIN"/>
    <property type="match status" value="1"/>
</dbReference>
<dbReference type="PANTHER" id="PTHR43065">
    <property type="entry name" value="SENSOR HISTIDINE KINASE"/>
    <property type="match status" value="1"/>
</dbReference>
<comment type="subcellular location">
    <subcellularLocation>
        <location evidence="2">Cell membrane</location>
        <topology evidence="2">Multi-pass membrane protein</topology>
    </subcellularLocation>
</comment>
<keyword evidence="6" id="KW-0808">Transferase</keyword>
<evidence type="ECO:0000256" key="14">
    <source>
        <dbReference type="SAM" id="MobiDB-lite"/>
    </source>
</evidence>
<evidence type="ECO:0000256" key="7">
    <source>
        <dbReference type="ARBA" id="ARBA00022692"/>
    </source>
</evidence>
<dbReference type="InterPro" id="IPR005467">
    <property type="entry name" value="His_kinase_dom"/>
</dbReference>
<dbReference type="CDD" id="cd06225">
    <property type="entry name" value="HAMP"/>
    <property type="match status" value="1"/>
</dbReference>
<gene>
    <name evidence="18" type="ORF">ABOZ73_00030</name>
</gene>
<dbReference type="SUPFAM" id="SSF47384">
    <property type="entry name" value="Homodimeric domain of signal transducing histidine kinase"/>
    <property type="match status" value="1"/>
</dbReference>
<protein>
    <recommendedName>
        <fullName evidence="3">histidine kinase</fullName>
        <ecNumber evidence="3">2.7.13.3</ecNumber>
    </recommendedName>
</protein>
<comment type="catalytic activity">
    <reaction evidence="1">
        <text>ATP + protein L-histidine = ADP + protein N-phospho-L-histidine.</text>
        <dbReference type="EC" id="2.7.13.3"/>
    </reaction>
</comment>
<keyword evidence="13 15" id="KW-0472">Membrane</keyword>
<dbReference type="EMBL" id="CP158375">
    <property type="protein sequence ID" value="XDO96858.1"/>
    <property type="molecule type" value="Genomic_DNA"/>
</dbReference>
<dbReference type="Gene3D" id="6.10.340.10">
    <property type="match status" value="1"/>
</dbReference>
<dbReference type="Gene3D" id="1.10.287.130">
    <property type="match status" value="1"/>
</dbReference>
<dbReference type="SMART" id="SM00388">
    <property type="entry name" value="HisKA"/>
    <property type="match status" value="1"/>
</dbReference>
<evidence type="ECO:0000256" key="6">
    <source>
        <dbReference type="ARBA" id="ARBA00022679"/>
    </source>
</evidence>
<evidence type="ECO:0000256" key="12">
    <source>
        <dbReference type="ARBA" id="ARBA00023012"/>
    </source>
</evidence>
<dbReference type="SUPFAM" id="SSF158472">
    <property type="entry name" value="HAMP domain-like"/>
    <property type="match status" value="1"/>
</dbReference>
<evidence type="ECO:0000256" key="8">
    <source>
        <dbReference type="ARBA" id="ARBA00022741"/>
    </source>
</evidence>
<dbReference type="InterPro" id="IPR004358">
    <property type="entry name" value="Sig_transdc_His_kin-like_C"/>
</dbReference>
<evidence type="ECO:0000259" key="16">
    <source>
        <dbReference type="PROSITE" id="PS50109"/>
    </source>
</evidence>
<accession>A0AB39KU90</accession>
<dbReference type="InterPro" id="IPR003660">
    <property type="entry name" value="HAMP_dom"/>
</dbReference>
<evidence type="ECO:0000256" key="1">
    <source>
        <dbReference type="ARBA" id="ARBA00000085"/>
    </source>
</evidence>
<dbReference type="InterPro" id="IPR017232">
    <property type="entry name" value="NtrY"/>
</dbReference>
<dbReference type="SMART" id="SM00304">
    <property type="entry name" value="HAMP"/>
    <property type="match status" value="1"/>
</dbReference>
<dbReference type="GO" id="GO:0005524">
    <property type="term" value="F:ATP binding"/>
    <property type="evidence" value="ECO:0007669"/>
    <property type="project" value="UniProtKB-KW"/>
</dbReference>